<dbReference type="SUPFAM" id="SSF54909">
    <property type="entry name" value="Dimeric alpha+beta barrel"/>
    <property type="match status" value="1"/>
</dbReference>
<comment type="caution">
    <text evidence="2">The sequence shown here is derived from an EMBL/GenBank/DDBJ whole genome shotgun (WGS) entry which is preliminary data.</text>
</comment>
<dbReference type="Proteomes" id="UP000721844">
    <property type="component" value="Unassembled WGS sequence"/>
</dbReference>
<gene>
    <name evidence="2" type="ORF">ACELLULO517_22820</name>
</gene>
<keyword evidence="3" id="KW-1185">Reference proteome</keyword>
<organism evidence="2 3">
    <name type="scientific">Acidisoma cellulosilyticum</name>
    <dbReference type="NCBI Taxonomy" id="2802395"/>
    <lineage>
        <taxon>Bacteria</taxon>
        <taxon>Pseudomonadati</taxon>
        <taxon>Pseudomonadota</taxon>
        <taxon>Alphaproteobacteria</taxon>
        <taxon>Acetobacterales</taxon>
        <taxon>Acidocellaceae</taxon>
        <taxon>Acidisoma</taxon>
    </lineage>
</organism>
<dbReference type="EMBL" id="JAESVA010000011">
    <property type="protein sequence ID" value="MCB8883100.1"/>
    <property type="molecule type" value="Genomic_DNA"/>
</dbReference>
<dbReference type="GO" id="GO:0016491">
    <property type="term" value="F:oxidoreductase activity"/>
    <property type="evidence" value="ECO:0007669"/>
    <property type="project" value="InterPro"/>
</dbReference>
<dbReference type="AlphaFoldDB" id="A0A963Z6Q7"/>
<sequence>MFESIEKHSASRRGFSARAIGLATTAAALGMGVSVQRSFADTASTPGMIKIISILARKDGESREDFIHHWETVHAPLVYAVPGVLRYTLSIVTSSSTRTDGVKPIDVQIDGLAELWFKDRASLENAASSDAIKKVLADGTLFVGSEVDLVAEERIIIPRG</sequence>
<dbReference type="NCBIfam" id="TIGR02118">
    <property type="entry name" value="EthD family reductase"/>
    <property type="match status" value="1"/>
</dbReference>
<protein>
    <submittedName>
        <fullName evidence="2">EthD family reductase</fullName>
    </submittedName>
</protein>
<evidence type="ECO:0000313" key="3">
    <source>
        <dbReference type="Proteomes" id="UP000721844"/>
    </source>
</evidence>
<dbReference type="InterPro" id="IPR009799">
    <property type="entry name" value="EthD_dom"/>
</dbReference>
<accession>A0A963Z6Q7</accession>
<proteinExistence type="predicted"/>
<feature type="domain" description="EthD" evidence="1">
    <location>
        <begin position="58"/>
        <end position="143"/>
    </location>
</feature>
<reference evidence="2 3" key="1">
    <citation type="journal article" date="2021" name="Microorganisms">
        <title>Acidisoma silvae sp. nov. and Acidisomacellulosilytica sp. nov., Two Acidophilic Bacteria Isolated from Decaying Wood, Hydrolyzing Cellulose and Producing Poly-3-hydroxybutyrate.</title>
        <authorList>
            <person name="Mieszkin S."/>
            <person name="Pouder E."/>
            <person name="Uroz S."/>
            <person name="Simon-Colin C."/>
            <person name="Alain K."/>
        </authorList>
    </citation>
    <scope>NUCLEOTIDE SEQUENCE [LARGE SCALE GENOMIC DNA]</scope>
    <source>
        <strain evidence="2 3">HW T5.17</strain>
    </source>
</reference>
<name>A0A963Z6Q7_9PROT</name>
<dbReference type="Pfam" id="PF07110">
    <property type="entry name" value="EthD"/>
    <property type="match status" value="1"/>
</dbReference>
<evidence type="ECO:0000313" key="2">
    <source>
        <dbReference type="EMBL" id="MCB8883100.1"/>
    </source>
</evidence>
<dbReference type="Gene3D" id="3.30.70.100">
    <property type="match status" value="1"/>
</dbReference>
<evidence type="ECO:0000259" key="1">
    <source>
        <dbReference type="Pfam" id="PF07110"/>
    </source>
</evidence>
<dbReference type="RefSeq" id="WP_227309757.1">
    <property type="nucleotide sequence ID" value="NZ_JAESVA010000011.1"/>
</dbReference>
<dbReference type="InterPro" id="IPR011008">
    <property type="entry name" value="Dimeric_a/b-barrel"/>
</dbReference>